<evidence type="ECO:0000256" key="4">
    <source>
        <dbReference type="ARBA" id="ARBA00023125"/>
    </source>
</evidence>
<dbReference type="Gene3D" id="6.10.250.690">
    <property type="match status" value="1"/>
</dbReference>
<dbReference type="Proteomes" id="UP001058120">
    <property type="component" value="Chromosome"/>
</dbReference>
<dbReference type="Gene3D" id="3.40.50.2300">
    <property type="match status" value="1"/>
</dbReference>
<dbReference type="SMART" id="SM00448">
    <property type="entry name" value="REC"/>
    <property type="match status" value="1"/>
</dbReference>
<evidence type="ECO:0000313" key="11">
    <source>
        <dbReference type="Proteomes" id="UP001058120"/>
    </source>
</evidence>
<dbReference type="Gene3D" id="1.10.10.10">
    <property type="entry name" value="Winged helix-like DNA-binding domain superfamily/Winged helix DNA-binding domain"/>
    <property type="match status" value="1"/>
</dbReference>
<proteinExistence type="predicted"/>
<evidence type="ECO:0000313" key="10">
    <source>
        <dbReference type="EMBL" id="UWX06459.1"/>
    </source>
</evidence>
<keyword evidence="2" id="KW-0902">Two-component regulatory system</keyword>
<name>A0ABY5Y4H2_9BACT</name>
<dbReference type="SUPFAM" id="SSF52172">
    <property type="entry name" value="CheY-like"/>
    <property type="match status" value="1"/>
</dbReference>
<evidence type="ECO:0000256" key="7">
    <source>
        <dbReference type="PROSITE-ProRule" id="PRU01091"/>
    </source>
</evidence>
<reference evidence="10" key="1">
    <citation type="submission" date="2020-12" db="EMBL/GenBank/DDBJ databases">
        <title>Taurinivorans muris gen. nov., sp. nov., fundamental and realized metabolic niche of a ubiquitous sulfidogenic bacterium in the murine intestine.</title>
        <authorList>
            <person name="Ye H."/>
            <person name="Hanson B.T."/>
            <person name="Loy A."/>
        </authorList>
    </citation>
    <scope>NUCLEOTIDE SEQUENCE</scope>
    <source>
        <strain evidence="10">LT0009</strain>
    </source>
</reference>
<dbReference type="SMART" id="SM00862">
    <property type="entry name" value="Trans_reg_C"/>
    <property type="match status" value="1"/>
</dbReference>
<keyword evidence="4 7" id="KW-0238">DNA-binding</keyword>
<gene>
    <name evidence="10" type="ORF">JBF11_03875</name>
</gene>
<keyword evidence="1 6" id="KW-0597">Phosphoprotein</keyword>
<dbReference type="InterPro" id="IPR039420">
    <property type="entry name" value="WalR-like"/>
</dbReference>
<organism evidence="10 11">
    <name type="scientific">Taurinivorans muris</name>
    <dbReference type="NCBI Taxonomy" id="2787751"/>
    <lineage>
        <taxon>Bacteria</taxon>
        <taxon>Pseudomonadati</taxon>
        <taxon>Thermodesulfobacteriota</taxon>
        <taxon>Desulfovibrionia</taxon>
        <taxon>Desulfovibrionales</taxon>
        <taxon>Desulfovibrionaceae</taxon>
        <taxon>Taurinivorans</taxon>
    </lineage>
</organism>
<dbReference type="CDD" id="cd00383">
    <property type="entry name" value="trans_reg_C"/>
    <property type="match status" value="1"/>
</dbReference>
<keyword evidence="3" id="KW-0805">Transcription regulation</keyword>
<dbReference type="EMBL" id="CP065938">
    <property type="protein sequence ID" value="UWX06459.1"/>
    <property type="molecule type" value="Genomic_DNA"/>
</dbReference>
<dbReference type="PROSITE" id="PS51755">
    <property type="entry name" value="OMPR_PHOB"/>
    <property type="match status" value="1"/>
</dbReference>
<dbReference type="CDD" id="cd17625">
    <property type="entry name" value="REC_OmpR_DrrD-like"/>
    <property type="match status" value="1"/>
</dbReference>
<evidence type="ECO:0000256" key="5">
    <source>
        <dbReference type="ARBA" id="ARBA00023163"/>
    </source>
</evidence>
<dbReference type="InterPro" id="IPR036388">
    <property type="entry name" value="WH-like_DNA-bd_sf"/>
</dbReference>
<dbReference type="InterPro" id="IPR011006">
    <property type="entry name" value="CheY-like_superfamily"/>
</dbReference>
<evidence type="ECO:0000256" key="3">
    <source>
        <dbReference type="ARBA" id="ARBA00023015"/>
    </source>
</evidence>
<dbReference type="InterPro" id="IPR001867">
    <property type="entry name" value="OmpR/PhoB-type_DNA-bd"/>
</dbReference>
<dbReference type="Pfam" id="PF00486">
    <property type="entry name" value="Trans_reg_C"/>
    <property type="match status" value="1"/>
</dbReference>
<feature type="DNA-binding region" description="OmpR/PhoB-type" evidence="7">
    <location>
        <begin position="124"/>
        <end position="222"/>
    </location>
</feature>
<feature type="domain" description="OmpR/PhoB-type" evidence="9">
    <location>
        <begin position="124"/>
        <end position="222"/>
    </location>
</feature>
<dbReference type="RefSeq" id="WP_334316069.1">
    <property type="nucleotide sequence ID" value="NZ_CP065938.1"/>
</dbReference>
<evidence type="ECO:0000256" key="1">
    <source>
        <dbReference type="ARBA" id="ARBA00022553"/>
    </source>
</evidence>
<evidence type="ECO:0000259" key="8">
    <source>
        <dbReference type="PROSITE" id="PS50110"/>
    </source>
</evidence>
<dbReference type="PANTHER" id="PTHR48111:SF22">
    <property type="entry name" value="REGULATOR OF RPOS"/>
    <property type="match status" value="1"/>
</dbReference>
<feature type="domain" description="Response regulatory" evidence="8">
    <location>
        <begin position="2"/>
        <end position="116"/>
    </location>
</feature>
<keyword evidence="11" id="KW-1185">Reference proteome</keyword>
<feature type="modified residue" description="4-aspartylphosphate" evidence="6">
    <location>
        <position position="51"/>
    </location>
</feature>
<evidence type="ECO:0000259" key="9">
    <source>
        <dbReference type="PROSITE" id="PS51755"/>
    </source>
</evidence>
<protein>
    <submittedName>
        <fullName evidence="10">Response regulator transcription factor</fullName>
    </submittedName>
</protein>
<evidence type="ECO:0000256" key="6">
    <source>
        <dbReference type="PROSITE-ProRule" id="PRU00169"/>
    </source>
</evidence>
<sequence>MRILVVEDDISLNRLICEKLKKDHYSVDSCHLGNEALPYIDGAEYDLIILDIMLPHMDGLEILSALRKKNNLTPVLLLTAKDSIDDKVKGLDLGADDYMAKPFAFEELSARIRVLIRRNSKQAQHIYQIADLVLDDKTKTVTRKNSPVSLSSKEYTLLFYMLLHKGQVLSRDTLNQHIWNYDYDGSSNIIDVYIRYLRKKIDEGHEIKLIHTIRGQGYVIREE</sequence>
<evidence type="ECO:0000256" key="2">
    <source>
        <dbReference type="ARBA" id="ARBA00023012"/>
    </source>
</evidence>
<dbReference type="Pfam" id="PF00072">
    <property type="entry name" value="Response_reg"/>
    <property type="match status" value="1"/>
</dbReference>
<dbReference type="PROSITE" id="PS50110">
    <property type="entry name" value="RESPONSE_REGULATORY"/>
    <property type="match status" value="1"/>
</dbReference>
<dbReference type="PANTHER" id="PTHR48111">
    <property type="entry name" value="REGULATOR OF RPOS"/>
    <property type="match status" value="1"/>
</dbReference>
<dbReference type="InterPro" id="IPR001789">
    <property type="entry name" value="Sig_transdc_resp-reg_receiver"/>
</dbReference>
<accession>A0ABY5Y4H2</accession>
<keyword evidence="5" id="KW-0804">Transcription</keyword>